<evidence type="ECO:0000256" key="5">
    <source>
        <dbReference type="ARBA" id="ARBA00022679"/>
    </source>
</evidence>
<feature type="transmembrane region" description="Helical" evidence="11">
    <location>
        <begin position="256"/>
        <end position="278"/>
    </location>
</feature>
<dbReference type="PROSITE" id="PS50109">
    <property type="entry name" value="HIS_KIN"/>
    <property type="match status" value="1"/>
</dbReference>
<dbReference type="Gene3D" id="3.30.565.10">
    <property type="entry name" value="Histidine kinase-like ATPase, C-terminal domain"/>
    <property type="match status" value="1"/>
</dbReference>
<keyword evidence="8 11" id="KW-1133">Transmembrane helix</keyword>
<evidence type="ECO:0000256" key="3">
    <source>
        <dbReference type="ARBA" id="ARBA00012438"/>
    </source>
</evidence>
<dbReference type="Gene3D" id="1.10.287.130">
    <property type="match status" value="1"/>
</dbReference>
<sequence length="550" mass="61268">MPINARLPLPNRILFRLRNILLVVMFAVLGLPLIGVYFFRIYENGLVQQTETELIAQATVIAATFRQYSHELAPKGYGYILMARSPIEPVKKLSSSRETVVANGRYTPIPATLDLINDIAPPRPVAIAVSKVPDTTARKIAEKILPIMQDTQQVMLSGMRLLDMDGTVIVGREEIGWSLAHIPEVKRALNGQYASVIRQRISDQPPPPLYSLSRGTQIRVFIAYPIVDQGRVQGVVYLSRTPTNILKHLYEVREKVAFATASLVLIAVLLILFVSSTISRPIRELLQQTERVRTGEQRIVQPIRHPVTYEVAQLSESFAGMSQALAERSDYIRRFAAHVSHEFKTPLTAMQGALELLQDHFESMPPEQRHKFMDNLLNDTQRLKQLVNRLLELARADALEPSKQSSSLPELFKRLLNRYQERGLVIVLPDSLTSQALAIAPEALDAVLCNLLDNSLQHGANQVQVHTQLLAKSLKLSLQDNGDGVSAANRDKIFTPFFTTKRNQGGTGLGLEIVVSLLRAYGGQIYLGDALTGAEFVIELMLEPAQLSNL</sequence>
<evidence type="ECO:0000313" key="14">
    <source>
        <dbReference type="EMBL" id="WGZ90429.1"/>
    </source>
</evidence>
<proteinExistence type="predicted"/>
<dbReference type="CDD" id="cd06225">
    <property type="entry name" value="HAMP"/>
    <property type="match status" value="1"/>
</dbReference>
<dbReference type="InterPro" id="IPR004358">
    <property type="entry name" value="Sig_transdc_His_kin-like_C"/>
</dbReference>
<evidence type="ECO:0000256" key="6">
    <source>
        <dbReference type="ARBA" id="ARBA00022692"/>
    </source>
</evidence>
<keyword evidence="7 14" id="KW-0418">Kinase</keyword>
<dbReference type="Pfam" id="PF00512">
    <property type="entry name" value="HisKA"/>
    <property type="match status" value="1"/>
</dbReference>
<feature type="domain" description="HAMP" evidence="13">
    <location>
        <begin position="276"/>
        <end position="330"/>
    </location>
</feature>
<evidence type="ECO:0000256" key="2">
    <source>
        <dbReference type="ARBA" id="ARBA00004370"/>
    </source>
</evidence>
<dbReference type="CDD" id="cd00082">
    <property type="entry name" value="HisKA"/>
    <property type="match status" value="1"/>
</dbReference>
<dbReference type="Pfam" id="PF02518">
    <property type="entry name" value="HATPase_c"/>
    <property type="match status" value="1"/>
</dbReference>
<evidence type="ECO:0000259" key="12">
    <source>
        <dbReference type="PROSITE" id="PS50109"/>
    </source>
</evidence>
<evidence type="ECO:0000256" key="10">
    <source>
        <dbReference type="ARBA" id="ARBA00023136"/>
    </source>
</evidence>
<feature type="transmembrane region" description="Helical" evidence="11">
    <location>
        <begin position="20"/>
        <end position="39"/>
    </location>
</feature>
<dbReference type="InterPro" id="IPR036097">
    <property type="entry name" value="HisK_dim/P_sf"/>
</dbReference>
<dbReference type="SUPFAM" id="SSF55874">
    <property type="entry name" value="ATPase domain of HSP90 chaperone/DNA topoisomerase II/histidine kinase"/>
    <property type="match status" value="1"/>
</dbReference>
<evidence type="ECO:0000256" key="1">
    <source>
        <dbReference type="ARBA" id="ARBA00000085"/>
    </source>
</evidence>
<reference evidence="14" key="1">
    <citation type="journal article" date="2023" name="Int. J. Mol. Sci.">
        <title>Metagenomics Revealed a New Genus 'Candidatus Thiocaldithrix dubininis' gen. nov., sp. nov. and a New Species 'Candidatus Thiothrix putei' sp. nov. in the Family Thiotrichaceae, Some Members of Which Have Traits of Both Na+- and H+-Motive Energetics.</title>
        <authorList>
            <person name="Ravin N.V."/>
            <person name="Muntyan M.S."/>
            <person name="Smolyakov D.D."/>
            <person name="Rudenko T.S."/>
            <person name="Beletsky A.V."/>
            <person name="Mardanov A.V."/>
            <person name="Grabovich M.Y."/>
        </authorList>
    </citation>
    <scope>NUCLEOTIDE SEQUENCE</scope>
    <source>
        <strain evidence="14">GKL-01</strain>
    </source>
</reference>
<reference evidence="14" key="2">
    <citation type="submission" date="2023-04" db="EMBL/GenBank/DDBJ databases">
        <authorList>
            <person name="Beletskiy A.V."/>
            <person name="Mardanov A.V."/>
            <person name="Ravin N.V."/>
        </authorList>
    </citation>
    <scope>NUCLEOTIDE SEQUENCE</scope>
    <source>
        <strain evidence="14">GKL-01</strain>
    </source>
</reference>
<keyword evidence="5" id="KW-0808">Transferase</keyword>
<evidence type="ECO:0000259" key="13">
    <source>
        <dbReference type="PROSITE" id="PS50885"/>
    </source>
</evidence>
<dbReference type="KEGG" id="tdu:QJT80_13185"/>
<dbReference type="InterPro" id="IPR003660">
    <property type="entry name" value="HAMP_dom"/>
</dbReference>
<dbReference type="SMART" id="SM00387">
    <property type="entry name" value="HATPase_c"/>
    <property type="match status" value="1"/>
</dbReference>
<comment type="catalytic activity">
    <reaction evidence="1">
        <text>ATP + protein L-histidine = ADP + protein N-phospho-L-histidine.</text>
        <dbReference type="EC" id="2.7.13.3"/>
    </reaction>
</comment>
<dbReference type="InterPro" id="IPR005467">
    <property type="entry name" value="His_kinase_dom"/>
</dbReference>
<dbReference type="EMBL" id="CP124755">
    <property type="protein sequence ID" value="WGZ90429.1"/>
    <property type="molecule type" value="Genomic_DNA"/>
</dbReference>
<dbReference type="SMART" id="SM00388">
    <property type="entry name" value="HisKA"/>
    <property type="match status" value="1"/>
</dbReference>
<dbReference type="SUPFAM" id="SSF47384">
    <property type="entry name" value="Homodimeric domain of signal transducing histidine kinase"/>
    <property type="match status" value="1"/>
</dbReference>
<dbReference type="PANTHER" id="PTHR45436">
    <property type="entry name" value="SENSOR HISTIDINE KINASE YKOH"/>
    <property type="match status" value="1"/>
</dbReference>
<dbReference type="Proteomes" id="UP001300672">
    <property type="component" value="Chromosome"/>
</dbReference>
<dbReference type="PRINTS" id="PR00344">
    <property type="entry name" value="BCTRLSENSOR"/>
</dbReference>
<dbReference type="PANTHER" id="PTHR45436:SF5">
    <property type="entry name" value="SENSOR HISTIDINE KINASE TRCS"/>
    <property type="match status" value="1"/>
</dbReference>
<dbReference type="InterPro" id="IPR003661">
    <property type="entry name" value="HisK_dim/P_dom"/>
</dbReference>
<feature type="domain" description="Histidine kinase" evidence="12">
    <location>
        <begin position="338"/>
        <end position="544"/>
    </location>
</feature>
<dbReference type="GO" id="GO:0000155">
    <property type="term" value="F:phosphorelay sensor kinase activity"/>
    <property type="evidence" value="ECO:0007669"/>
    <property type="project" value="InterPro"/>
</dbReference>
<keyword evidence="10 11" id="KW-0472">Membrane</keyword>
<evidence type="ECO:0000256" key="7">
    <source>
        <dbReference type="ARBA" id="ARBA00022777"/>
    </source>
</evidence>
<accession>A0AA95H7N7</accession>
<dbReference type="GO" id="GO:0016020">
    <property type="term" value="C:membrane"/>
    <property type="evidence" value="ECO:0007669"/>
    <property type="project" value="UniProtKB-SubCell"/>
</dbReference>
<evidence type="ECO:0000256" key="9">
    <source>
        <dbReference type="ARBA" id="ARBA00023012"/>
    </source>
</evidence>
<keyword evidence="6 11" id="KW-0812">Transmembrane</keyword>
<dbReference type="PROSITE" id="PS50885">
    <property type="entry name" value="HAMP"/>
    <property type="match status" value="1"/>
</dbReference>
<evidence type="ECO:0000256" key="11">
    <source>
        <dbReference type="SAM" id="Phobius"/>
    </source>
</evidence>
<dbReference type="FunFam" id="1.10.287.130:FF:000001">
    <property type="entry name" value="Two-component sensor histidine kinase"/>
    <property type="match status" value="1"/>
</dbReference>
<dbReference type="InterPro" id="IPR003594">
    <property type="entry name" value="HATPase_dom"/>
</dbReference>
<dbReference type="AlphaFoldDB" id="A0AA95H7N7"/>
<dbReference type="Pfam" id="PF00672">
    <property type="entry name" value="HAMP"/>
    <property type="match status" value="1"/>
</dbReference>
<name>A0AA95H7N7_9GAMM</name>
<dbReference type="InterPro" id="IPR050428">
    <property type="entry name" value="TCS_sensor_his_kinase"/>
</dbReference>
<keyword evidence="9" id="KW-0902">Two-component regulatory system</keyword>
<dbReference type="SMART" id="SM00304">
    <property type="entry name" value="HAMP"/>
    <property type="match status" value="1"/>
</dbReference>
<dbReference type="EC" id="2.7.13.3" evidence="3"/>
<dbReference type="InterPro" id="IPR036890">
    <property type="entry name" value="HATPase_C_sf"/>
</dbReference>
<keyword evidence="4" id="KW-0597">Phosphoprotein</keyword>
<protein>
    <recommendedName>
        <fullName evidence="3">histidine kinase</fullName>
        <ecNumber evidence="3">2.7.13.3</ecNumber>
    </recommendedName>
</protein>
<organism evidence="14">
    <name type="scientific">Candidatus Thiocaldithrix dubininis</name>
    <dbReference type="NCBI Taxonomy" id="3080823"/>
    <lineage>
        <taxon>Bacteria</taxon>
        <taxon>Pseudomonadati</taxon>
        <taxon>Pseudomonadota</taxon>
        <taxon>Gammaproteobacteria</taxon>
        <taxon>Thiotrichales</taxon>
        <taxon>Thiotrichaceae</taxon>
        <taxon>Candidatus Thiocaldithrix</taxon>
    </lineage>
</organism>
<dbReference type="Gene3D" id="6.10.340.10">
    <property type="match status" value="1"/>
</dbReference>
<comment type="subcellular location">
    <subcellularLocation>
        <location evidence="2">Membrane</location>
    </subcellularLocation>
</comment>
<gene>
    <name evidence="14" type="ORF">QJT80_13185</name>
</gene>
<evidence type="ECO:0000256" key="8">
    <source>
        <dbReference type="ARBA" id="ARBA00022989"/>
    </source>
</evidence>
<evidence type="ECO:0000256" key="4">
    <source>
        <dbReference type="ARBA" id="ARBA00022553"/>
    </source>
</evidence>